<dbReference type="GO" id="GO:0070007">
    <property type="term" value="F:glutamic-type endopeptidase activity"/>
    <property type="evidence" value="ECO:0007669"/>
    <property type="project" value="InterPro"/>
</dbReference>
<proteinExistence type="predicted"/>
<feature type="signal peptide" evidence="1">
    <location>
        <begin position="1"/>
        <end position="21"/>
    </location>
</feature>
<dbReference type="InterPro" id="IPR000250">
    <property type="entry name" value="Peptidase_G1"/>
</dbReference>
<organism evidence="2 3">
    <name type="scientific">Triangularia setosa</name>
    <dbReference type="NCBI Taxonomy" id="2587417"/>
    <lineage>
        <taxon>Eukaryota</taxon>
        <taxon>Fungi</taxon>
        <taxon>Dikarya</taxon>
        <taxon>Ascomycota</taxon>
        <taxon>Pezizomycotina</taxon>
        <taxon>Sordariomycetes</taxon>
        <taxon>Sordariomycetidae</taxon>
        <taxon>Sordariales</taxon>
        <taxon>Podosporaceae</taxon>
        <taxon>Triangularia</taxon>
    </lineage>
</organism>
<dbReference type="EMBL" id="MU866275">
    <property type="protein sequence ID" value="KAK4174575.1"/>
    <property type="molecule type" value="Genomic_DNA"/>
</dbReference>
<feature type="chain" id="PRO_5042883052" description="Lectin" evidence="1">
    <location>
        <begin position="22"/>
        <end position="284"/>
    </location>
</feature>
<dbReference type="Pfam" id="PF01828">
    <property type="entry name" value="Peptidase_A4"/>
    <property type="match status" value="1"/>
</dbReference>
<evidence type="ECO:0000313" key="3">
    <source>
        <dbReference type="Proteomes" id="UP001302321"/>
    </source>
</evidence>
<dbReference type="SUPFAM" id="SSF49899">
    <property type="entry name" value="Concanavalin A-like lectins/glucanases"/>
    <property type="match status" value="1"/>
</dbReference>
<dbReference type="PANTHER" id="PTHR37536:SF1">
    <property type="entry name" value="ASPERGILLOPEPSIN, PUTAITVE (AFU_ORTHOLOGUE AFUA_7G01200)"/>
    <property type="match status" value="1"/>
</dbReference>
<sequence length="284" mass="31060">MKPNLTTPAWALALMAAITNASPILQLSPRTDNRDTVYAKNWAGLAINTTTDSPISALTGVIQVPKFFPPPTGDYTNISFVINLGTNGDCGSAASAGIDMAILKDGTATFAAWSHASYDGHGREPLAVNWMDDMRGSRFEIQAGDEITITLKTQGHRNVWLQWNNTRTSDNLQLKIKDYKTDLCLTYASWVTEQRPALTVGQDPGVFTTPDFGTVVIKGMEWGAEDGQVWKTGKRKGPAKENWFAIGEENEWGHYIDTGCGFFGKAEDVDDQGMKCTQEKASGR</sequence>
<evidence type="ECO:0000256" key="1">
    <source>
        <dbReference type="SAM" id="SignalP"/>
    </source>
</evidence>
<dbReference type="AlphaFoldDB" id="A0AAN6W3Z1"/>
<name>A0AAN6W3Z1_9PEZI</name>
<comment type="caution">
    <text evidence="2">The sequence shown here is derived from an EMBL/GenBank/DDBJ whole genome shotgun (WGS) entry which is preliminary data.</text>
</comment>
<dbReference type="InterPro" id="IPR013320">
    <property type="entry name" value="ConA-like_dom_sf"/>
</dbReference>
<dbReference type="Proteomes" id="UP001302321">
    <property type="component" value="Unassembled WGS sequence"/>
</dbReference>
<accession>A0AAN6W3Z1</accession>
<dbReference type="InterPro" id="IPR038656">
    <property type="entry name" value="Peptidase_G1_sf"/>
</dbReference>
<dbReference type="PANTHER" id="PTHR37536">
    <property type="entry name" value="PUTATIVE (AFU_ORTHOLOGUE AFUA_3G02970)-RELATED"/>
    <property type="match status" value="1"/>
</dbReference>
<reference evidence="2" key="1">
    <citation type="journal article" date="2023" name="Mol. Phylogenet. Evol.">
        <title>Genome-scale phylogeny and comparative genomics of the fungal order Sordariales.</title>
        <authorList>
            <person name="Hensen N."/>
            <person name="Bonometti L."/>
            <person name="Westerberg I."/>
            <person name="Brannstrom I.O."/>
            <person name="Guillou S."/>
            <person name="Cros-Aarteil S."/>
            <person name="Calhoun S."/>
            <person name="Haridas S."/>
            <person name="Kuo A."/>
            <person name="Mondo S."/>
            <person name="Pangilinan J."/>
            <person name="Riley R."/>
            <person name="LaButti K."/>
            <person name="Andreopoulos B."/>
            <person name="Lipzen A."/>
            <person name="Chen C."/>
            <person name="Yan M."/>
            <person name="Daum C."/>
            <person name="Ng V."/>
            <person name="Clum A."/>
            <person name="Steindorff A."/>
            <person name="Ohm R.A."/>
            <person name="Martin F."/>
            <person name="Silar P."/>
            <person name="Natvig D.O."/>
            <person name="Lalanne C."/>
            <person name="Gautier V."/>
            <person name="Ament-Velasquez S.L."/>
            <person name="Kruys A."/>
            <person name="Hutchinson M.I."/>
            <person name="Powell A.J."/>
            <person name="Barry K."/>
            <person name="Miller A.N."/>
            <person name="Grigoriev I.V."/>
            <person name="Debuchy R."/>
            <person name="Gladieux P."/>
            <person name="Hiltunen Thoren M."/>
            <person name="Johannesson H."/>
        </authorList>
    </citation>
    <scope>NUCLEOTIDE SEQUENCE</scope>
    <source>
        <strain evidence="2">CBS 892.96</strain>
    </source>
</reference>
<dbReference type="Gene3D" id="2.60.120.700">
    <property type="entry name" value="Peptidase G1"/>
    <property type="match status" value="1"/>
</dbReference>
<keyword evidence="3" id="KW-1185">Reference proteome</keyword>
<evidence type="ECO:0000313" key="2">
    <source>
        <dbReference type="EMBL" id="KAK4174575.1"/>
    </source>
</evidence>
<evidence type="ECO:0008006" key="4">
    <source>
        <dbReference type="Google" id="ProtNLM"/>
    </source>
</evidence>
<protein>
    <recommendedName>
        <fullName evidence="4">Lectin</fullName>
    </recommendedName>
</protein>
<dbReference type="GO" id="GO:0006508">
    <property type="term" value="P:proteolysis"/>
    <property type="evidence" value="ECO:0007669"/>
    <property type="project" value="InterPro"/>
</dbReference>
<reference evidence="2" key="2">
    <citation type="submission" date="2023-05" db="EMBL/GenBank/DDBJ databases">
        <authorList>
            <consortium name="Lawrence Berkeley National Laboratory"/>
            <person name="Steindorff A."/>
            <person name="Hensen N."/>
            <person name="Bonometti L."/>
            <person name="Westerberg I."/>
            <person name="Brannstrom I.O."/>
            <person name="Guillou S."/>
            <person name="Cros-Aarteil S."/>
            <person name="Calhoun S."/>
            <person name="Haridas S."/>
            <person name="Kuo A."/>
            <person name="Mondo S."/>
            <person name="Pangilinan J."/>
            <person name="Riley R."/>
            <person name="Labutti K."/>
            <person name="Andreopoulos B."/>
            <person name="Lipzen A."/>
            <person name="Chen C."/>
            <person name="Yanf M."/>
            <person name="Daum C."/>
            <person name="Ng V."/>
            <person name="Clum A."/>
            <person name="Ohm R."/>
            <person name="Martin F."/>
            <person name="Silar P."/>
            <person name="Natvig D."/>
            <person name="Lalanne C."/>
            <person name="Gautier V."/>
            <person name="Ament-Velasquez S.L."/>
            <person name="Kruys A."/>
            <person name="Hutchinson M.I."/>
            <person name="Powell A.J."/>
            <person name="Barry K."/>
            <person name="Miller A.N."/>
            <person name="Grigoriev I.V."/>
            <person name="Debuchy R."/>
            <person name="Gladieux P."/>
            <person name="Thoren M.H."/>
            <person name="Johannesson H."/>
        </authorList>
    </citation>
    <scope>NUCLEOTIDE SEQUENCE</scope>
    <source>
        <strain evidence="2">CBS 892.96</strain>
    </source>
</reference>
<keyword evidence="1" id="KW-0732">Signal</keyword>
<gene>
    <name evidence="2" type="ORF">QBC36DRAFT_357047</name>
</gene>